<accession>A0A167WWZ2</accession>
<dbReference type="EMBL" id="KV417781">
    <property type="protein sequence ID" value="KZP06577.1"/>
    <property type="molecule type" value="Genomic_DNA"/>
</dbReference>
<proteinExistence type="predicted"/>
<evidence type="ECO:0000256" key="1">
    <source>
        <dbReference type="SAM" id="MobiDB-lite"/>
    </source>
</evidence>
<name>A0A167WWZ2_9AGAM</name>
<gene>
    <name evidence="2" type="ORF">FIBSPDRAFT_902697</name>
</gene>
<evidence type="ECO:0000313" key="3">
    <source>
        <dbReference type="Proteomes" id="UP000076532"/>
    </source>
</evidence>
<feature type="compositionally biased region" description="Polar residues" evidence="1">
    <location>
        <begin position="67"/>
        <end position="78"/>
    </location>
</feature>
<keyword evidence="3" id="KW-1185">Reference proteome</keyword>
<dbReference type="Proteomes" id="UP000076532">
    <property type="component" value="Unassembled WGS sequence"/>
</dbReference>
<sequence length="222" mass="25418">MEDRIMLLLPVKVRSSEPTGKGITDLRRIRGQELPRSKFLNHANARSNACNAAYTSRAGKRNEEDAVNSQRQRSSPYIQSPRSIYGDAIVKICEATGILEQSPYSDPLGMKWSYIGRRFRTLQEPSHYRACTASGRAEQYLAFSSGKLLQLSGYTTGYGNRSLFVNQTVNGATKKQIMTDYMKHRLPRTVAVHERWRSRELNNDVRTEHVRVQYKKAQLAYR</sequence>
<organism evidence="2 3">
    <name type="scientific">Athelia psychrophila</name>
    <dbReference type="NCBI Taxonomy" id="1759441"/>
    <lineage>
        <taxon>Eukaryota</taxon>
        <taxon>Fungi</taxon>
        <taxon>Dikarya</taxon>
        <taxon>Basidiomycota</taxon>
        <taxon>Agaricomycotina</taxon>
        <taxon>Agaricomycetes</taxon>
        <taxon>Agaricomycetidae</taxon>
        <taxon>Atheliales</taxon>
        <taxon>Atheliaceae</taxon>
        <taxon>Athelia</taxon>
    </lineage>
</organism>
<evidence type="ECO:0000313" key="2">
    <source>
        <dbReference type="EMBL" id="KZP06577.1"/>
    </source>
</evidence>
<dbReference type="AlphaFoldDB" id="A0A167WWZ2"/>
<protein>
    <submittedName>
        <fullName evidence="2">Uncharacterized protein</fullName>
    </submittedName>
</protein>
<feature type="region of interest" description="Disordered" evidence="1">
    <location>
        <begin position="55"/>
        <end position="78"/>
    </location>
</feature>
<reference evidence="2 3" key="1">
    <citation type="journal article" date="2016" name="Mol. Biol. Evol.">
        <title>Comparative Genomics of Early-Diverging Mushroom-Forming Fungi Provides Insights into the Origins of Lignocellulose Decay Capabilities.</title>
        <authorList>
            <person name="Nagy L.G."/>
            <person name="Riley R."/>
            <person name="Tritt A."/>
            <person name="Adam C."/>
            <person name="Daum C."/>
            <person name="Floudas D."/>
            <person name="Sun H."/>
            <person name="Yadav J.S."/>
            <person name="Pangilinan J."/>
            <person name="Larsson K.H."/>
            <person name="Matsuura K."/>
            <person name="Barry K."/>
            <person name="Labutti K."/>
            <person name="Kuo R."/>
            <person name="Ohm R.A."/>
            <person name="Bhattacharya S.S."/>
            <person name="Shirouzu T."/>
            <person name="Yoshinaga Y."/>
            <person name="Martin F.M."/>
            <person name="Grigoriev I.V."/>
            <person name="Hibbett D.S."/>
        </authorList>
    </citation>
    <scope>NUCLEOTIDE SEQUENCE [LARGE SCALE GENOMIC DNA]</scope>
    <source>
        <strain evidence="2 3">CBS 109695</strain>
    </source>
</reference>